<feature type="domain" description="Glycosyl hydrolase family 32 N-terminal" evidence="7">
    <location>
        <begin position="39"/>
        <end position="348"/>
    </location>
</feature>
<evidence type="ECO:0000313" key="11">
    <source>
        <dbReference type="RefSeq" id="XP_013391906.1"/>
    </source>
</evidence>
<dbReference type="RefSeq" id="XP_013391906.1">
    <property type="nucleotide sequence ID" value="XM_013536452.1"/>
</dbReference>
<dbReference type="AlphaFoldDB" id="A0A1S3I249"/>
<evidence type="ECO:0000256" key="2">
    <source>
        <dbReference type="ARBA" id="ARBA00022801"/>
    </source>
</evidence>
<evidence type="ECO:0000256" key="6">
    <source>
        <dbReference type="SAM" id="SignalP"/>
    </source>
</evidence>
<dbReference type="InterPro" id="IPR013320">
    <property type="entry name" value="ConA-like_dom_sf"/>
</dbReference>
<evidence type="ECO:0000259" key="8">
    <source>
        <dbReference type="Pfam" id="PF08244"/>
    </source>
</evidence>
<dbReference type="GO" id="GO:0005987">
    <property type="term" value="P:sucrose catabolic process"/>
    <property type="evidence" value="ECO:0007669"/>
    <property type="project" value="TreeGrafter"/>
</dbReference>
<dbReference type="InterPro" id="IPR013189">
    <property type="entry name" value="Glyco_hydro_32_C"/>
</dbReference>
<keyword evidence="5" id="KW-0472">Membrane</keyword>
<dbReference type="SUPFAM" id="SSF75005">
    <property type="entry name" value="Arabinanase/levansucrase/invertase"/>
    <property type="match status" value="1"/>
</dbReference>
<name>A0A1S3I249_LINAN</name>
<proteinExistence type="inferred from homology"/>
<evidence type="ECO:0000256" key="3">
    <source>
        <dbReference type="ARBA" id="ARBA00023295"/>
    </source>
</evidence>
<dbReference type="PANTHER" id="PTHR42800:SF3">
    <property type="entry name" value="GLYCOSYL HYDROLASE FAMILY 32 N-TERMINAL DOMAIN-CONTAINING PROTEIN"/>
    <property type="match status" value="1"/>
</dbReference>
<evidence type="ECO:0000313" key="9">
    <source>
        <dbReference type="Proteomes" id="UP000085678"/>
    </source>
</evidence>
<keyword evidence="5" id="KW-0812">Transmembrane</keyword>
<keyword evidence="9" id="KW-1185">Reference proteome</keyword>
<feature type="signal peptide" evidence="6">
    <location>
        <begin position="1"/>
        <end position="20"/>
    </location>
</feature>
<dbReference type="GO" id="GO:0005737">
    <property type="term" value="C:cytoplasm"/>
    <property type="evidence" value="ECO:0007669"/>
    <property type="project" value="TreeGrafter"/>
</dbReference>
<dbReference type="Proteomes" id="UP000085678">
    <property type="component" value="Unplaced"/>
</dbReference>
<accession>A0A1S3I249</accession>
<keyword evidence="2 4" id="KW-0378">Hydrolase</keyword>
<dbReference type="KEGG" id="lak:106159959"/>
<evidence type="ECO:0000256" key="4">
    <source>
        <dbReference type="RuleBase" id="RU362110"/>
    </source>
</evidence>
<dbReference type="GO" id="GO:0004575">
    <property type="term" value="F:sucrose alpha-glucosidase activity"/>
    <property type="evidence" value="ECO:0007669"/>
    <property type="project" value="TreeGrafter"/>
</dbReference>
<organism evidence="9 11">
    <name type="scientific">Lingula anatina</name>
    <name type="common">Brachiopod</name>
    <name type="synonym">Lingula unguis</name>
    <dbReference type="NCBI Taxonomy" id="7574"/>
    <lineage>
        <taxon>Eukaryota</taxon>
        <taxon>Metazoa</taxon>
        <taxon>Spiralia</taxon>
        <taxon>Lophotrochozoa</taxon>
        <taxon>Brachiopoda</taxon>
        <taxon>Linguliformea</taxon>
        <taxon>Lingulata</taxon>
        <taxon>Lingulida</taxon>
        <taxon>Linguloidea</taxon>
        <taxon>Lingulidae</taxon>
        <taxon>Lingula</taxon>
    </lineage>
</organism>
<feature type="domain" description="Glycosyl hydrolase family 32 C-terminal" evidence="8">
    <location>
        <begin position="353"/>
        <end position="507"/>
    </location>
</feature>
<dbReference type="Pfam" id="PF00251">
    <property type="entry name" value="Glyco_hydro_32N"/>
    <property type="match status" value="1"/>
</dbReference>
<dbReference type="SUPFAM" id="SSF49899">
    <property type="entry name" value="Concanavalin A-like lectins/glucanases"/>
    <property type="match status" value="1"/>
</dbReference>
<dbReference type="GeneID" id="106159959"/>
<reference evidence="10 11" key="1">
    <citation type="submission" date="2025-04" db="UniProtKB">
        <authorList>
            <consortium name="RefSeq"/>
        </authorList>
    </citation>
    <scope>IDENTIFICATION</scope>
    <source>
        <tissue evidence="10 11">Gonads</tissue>
    </source>
</reference>
<evidence type="ECO:0000256" key="5">
    <source>
        <dbReference type="SAM" id="Phobius"/>
    </source>
</evidence>
<protein>
    <submittedName>
        <fullName evidence="10 11">Uncharacterized protein LOC106159959</fullName>
    </submittedName>
</protein>
<keyword evidence="3 4" id="KW-0326">Glycosidase</keyword>
<dbReference type="InterPro" id="IPR001362">
    <property type="entry name" value="Glyco_hydro_32"/>
</dbReference>
<evidence type="ECO:0000313" key="10">
    <source>
        <dbReference type="RefSeq" id="XP_013391899.1"/>
    </source>
</evidence>
<feature type="transmembrane region" description="Helical" evidence="5">
    <location>
        <begin position="558"/>
        <end position="577"/>
    </location>
</feature>
<comment type="similarity">
    <text evidence="1 4">Belongs to the glycosyl hydrolase 32 family.</text>
</comment>
<sequence>MDYRRRLLVLVFVLFKDVYPEGSKVKTKLYHEQWRPQYHFTAEVNMMNDPCGLVAYGGKWHLFYQYDPVGVKPNRYTSWGHAVSDDLIHWDHWPLAIPETVGVVAYSGSTVVDVHNTTGFSCNGAVPLVAVFAGDNWYTHAADERLSYSLDGGMTWTKYVNNPVLSNGHTHFRDPKVFWYEPTKRWIMAVAQAQGRIRFHFYSSPNLKNWTHLSEMGPDGTIPNKEWECPDLFQIPIEGENTKKWVVPVVTGIGSVPRRSVLYFVGEFDGTSYKSDKPKAKLMDYGQDFTAGNTWNNHIDNRRLYIAWMCVWETCSSIPTTPFIGAQSMIRELFLERENNEVLLVQRPIKEMEMLRVKKTLEVANTDIASVQKKLSEQPLRGRLLEIKAEIRPKAGTKDVGIIVMKGAKEETRIGYRHTKSSRSVYIDRTSSGFMHPKMSRVDLAPVVLQNGVVKLWIFVDWSSVELFANNGRQVITSRIFPNETSDGVDVYVSGSDVDIVTMEIYELKTTWDRYWPDMKPRDSKPVKLGTVVKLASQSDRDLQARGSQNSETCFKQLMYNVMYLDAIVIFAVFIFMTRRGRLRWFPSR</sequence>
<keyword evidence="6" id="KW-0732">Signal</keyword>
<evidence type="ECO:0000256" key="1">
    <source>
        <dbReference type="ARBA" id="ARBA00009902"/>
    </source>
</evidence>
<dbReference type="OrthoDB" id="202537at2759"/>
<dbReference type="RefSeq" id="XP_013391899.1">
    <property type="nucleotide sequence ID" value="XM_013536445.1"/>
</dbReference>
<dbReference type="InterPro" id="IPR023296">
    <property type="entry name" value="Glyco_hydro_beta-prop_sf"/>
</dbReference>
<dbReference type="Gene3D" id="2.115.10.20">
    <property type="entry name" value="Glycosyl hydrolase domain, family 43"/>
    <property type="match status" value="1"/>
</dbReference>
<dbReference type="CDD" id="cd18622">
    <property type="entry name" value="GH32_Inu-like"/>
    <property type="match status" value="1"/>
</dbReference>
<dbReference type="PANTHER" id="PTHR42800">
    <property type="entry name" value="EXOINULINASE INUD (AFU_ORTHOLOGUE AFUA_5G00480)"/>
    <property type="match status" value="1"/>
</dbReference>
<dbReference type="Gene3D" id="2.60.120.560">
    <property type="entry name" value="Exo-inulinase, domain 1"/>
    <property type="match status" value="1"/>
</dbReference>
<dbReference type="STRING" id="7574.A0A1S3I249"/>
<feature type="chain" id="PRO_5014545788" evidence="6">
    <location>
        <begin position="21"/>
        <end position="589"/>
    </location>
</feature>
<dbReference type="Pfam" id="PF08244">
    <property type="entry name" value="Glyco_hydro_32C"/>
    <property type="match status" value="1"/>
</dbReference>
<keyword evidence="5" id="KW-1133">Transmembrane helix</keyword>
<dbReference type="SMART" id="SM00640">
    <property type="entry name" value="Glyco_32"/>
    <property type="match status" value="1"/>
</dbReference>
<dbReference type="InterPro" id="IPR013148">
    <property type="entry name" value="Glyco_hydro_32_N"/>
</dbReference>
<evidence type="ECO:0000259" key="7">
    <source>
        <dbReference type="Pfam" id="PF00251"/>
    </source>
</evidence>
<gene>
    <name evidence="10 11" type="primary">LOC106159959</name>
</gene>